<dbReference type="EMBL" id="VSWD01000011">
    <property type="protein sequence ID" value="KAK3088040.1"/>
    <property type="molecule type" value="Genomic_DNA"/>
</dbReference>
<evidence type="ECO:0000256" key="1">
    <source>
        <dbReference type="SAM" id="MobiDB-lite"/>
    </source>
</evidence>
<feature type="compositionally biased region" description="Basic and acidic residues" evidence="1">
    <location>
        <begin position="181"/>
        <end position="208"/>
    </location>
</feature>
<dbReference type="SMART" id="SM00315">
    <property type="entry name" value="RGS"/>
    <property type="match status" value="1"/>
</dbReference>
<dbReference type="Gene3D" id="1.10.167.10">
    <property type="entry name" value="Regulator of G-protein Signalling 4, domain 2"/>
    <property type="match status" value="1"/>
</dbReference>
<dbReference type="Proteomes" id="UP001186944">
    <property type="component" value="Unassembled WGS sequence"/>
</dbReference>
<dbReference type="PANTHER" id="PTHR10845">
    <property type="entry name" value="REGULATOR OF G PROTEIN SIGNALING"/>
    <property type="match status" value="1"/>
</dbReference>
<accession>A0AA88XMA6</accession>
<dbReference type="PROSITE" id="PS50132">
    <property type="entry name" value="RGS"/>
    <property type="match status" value="1"/>
</dbReference>
<dbReference type="PRINTS" id="PR01301">
    <property type="entry name" value="RGSPROTEIN"/>
</dbReference>
<feature type="compositionally biased region" description="Basic residues" evidence="1">
    <location>
        <begin position="209"/>
        <end position="225"/>
    </location>
</feature>
<sequence length="482" mass="55196">MNLRKPVKHTGYGRNLSVTTSQLEGVHLDESRSPIPKDWNPDLDVFVRELTNPRIGVSDRSQSLDSHSLESNVNRRDKMRLKSTDLAEELNTKCTVTEKDSVEKKDKLDLGNARKSWRKRMMERRASRGKPMNSQDLDESAELSLESTNADSFETPSMSFDSTSSERKGSKESFNGESSEASDHDSQSQRKGSDACHKYVKKEKDKDSKRRRFRRMITRPLRRSHSAGCEKDIPAHALFMQKCLDNEKDTMESRAEDLTRFHKRIITTDNNHENIRKPIHKTCSADSAMMTTEEFPSVNGNGAQKKTRNIARNMKKKFQFLRRRNTDTAITSGLGGTSSALYRRPTAGQAMEWSRSFESLLSDKSGLELFRGFLRSEFSEENLEFWLACQEYKDSPDVTSICSHSKQIFDDYVALQAPKEVNLDSKTRMKTVLNLENPTRLSFDDAQRRIQSLMEKDSYPRFLESELYLCIVGEHGGEDSHA</sequence>
<feature type="domain" description="RGS" evidence="2">
    <location>
        <begin position="356"/>
        <end position="472"/>
    </location>
</feature>
<evidence type="ECO:0000313" key="3">
    <source>
        <dbReference type="EMBL" id="KAK3088040.1"/>
    </source>
</evidence>
<dbReference type="AlphaFoldDB" id="A0AA88XMA6"/>
<proteinExistence type="predicted"/>
<organism evidence="3 4">
    <name type="scientific">Pinctada imbricata</name>
    <name type="common">Atlantic pearl-oyster</name>
    <name type="synonym">Pinctada martensii</name>
    <dbReference type="NCBI Taxonomy" id="66713"/>
    <lineage>
        <taxon>Eukaryota</taxon>
        <taxon>Metazoa</taxon>
        <taxon>Spiralia</taxon>
        <taxon>Lophotrochozoa</taxon>
        <taxon>Mollusca</taxon>
        <taxon>Bivalvia</taxon>
        <taxon>Autobranchia</taxon>
        <taxon>Pteriomorphia</taxon>
        <taxon>Pterioida</taxon>
        <taxon>Pterioidea</taxon>
        <taxon>Pteriidae</taxon>
        <taxon>Pinctada</taxon>
    </lineage>
</organism>
<reference evidence="3" key="1">
    <citation type="submission" date="2019-08" db="EMBL/GenBank/DDBJ databases">
        <title>The improved chromosome-level genome for the pearl oyster Pinctada fucata martensii using PacBio sequencing and Hi-C.</title>
        <authorList>
            <person name="Zheng Z."/>
        </authorList>
    </citation>
    <scope>NUCLEOTIDE SEQUENCE</scope>
    <source>
        <strain evidence="3">ZZ-2019</strain>
        <tissue evidence="3">Adductor muscle</tissue>
    </source>
</reference>
<keyword evidence="4" id="KW-1185">Reference proteome</keyword>
<feature type="compositionally biased region" description="Polar residues" evidence="1">
    <location>
        <begin position="145"/>
        <end position="163"/>
    </location>
</feature>
<name>A0AA88XMA6_PINIB</name>
<dbReference type="FunFam" id="1.10.167.10:FF:000001">
    <property type="entry name" value="Putative regulator of g-protein signaling 12"/>
    <property type="match status" value="1"/>
</dbReference>
<protein>
    <recommendedName>
        <fullName evidence="2">RGS domain-containing protein</fullName>
    </recommendedName>
</protein>
<dbReference type="InterPro" id="IPR044926">
    <property type="entry name" value="RGS_subdomain_2"/>
</dbReference>
<evidence type="ECO:0000259" key="2">
    <source>
        <dbReference type="PROSITE" id="PS50132"/>
    </source>
</evidence>
<dbReference type="PANTHER" id="PTHR10845:SF259">
    <property type="entry name" value="RGS DOMAIN-CONTAINING PROTEIN-RELATED"/>
    <property type="match status" value="1"/>
</dbReference>
<dbReference type="InterPro" id="IPR036305">
    <property type="entry name" value="RGS_sf"/>
</dbReference>
<dbReference type="SUPFAM" id="SSF48097">
    <property type="entry name" value="Regulator of G-protein signaling, RGS"/>
    <property type="match status" value="1"/>
</dbReference>
<feature type="region of interest" description="Disordered" evidence="1">
    <location>
        <begin position="113"/>
        <end position="228"/>
    </location>
</feature>
<comment type="caution">
    <text evidence="3">The sequence shown here is derived from an EMBL/GenBank/DDBJ whole genome shotgun (WGS) entry which is preliminary data.</text>
</comment>
<gene>
    <name evidence="3" type="ORF">FSP39_013838</name>
</gene>
<evidence type="ECO:0000313" key="4">
    <source>
        <dbReference type="Proteomes" id="UP001186944"/>
    </source>
</evidence>
<dbReference type="InterPro" id="IPR016137">
    <property type="entry name" value="RGS"/>
</dbReference>
<dbReference type="Pfam" id="PF00615">
    <property type="entry name" value="RGS"/>
    <property type="match status" value="1"/>
</dbReference>